<proteinExistence type="predicted"/>
<gene>
    <name evidence="1" type="ORF">GCM10010347_61830</name>
</gene>
<keyword evidence="2" id="KW-1185">Reference proteome</keyword>
<accession>A0ABQ3F1N7</accession>
<dbReference type="EMBL" id="BMVP01000021">
    <property type="protein sequence ID" value="GHB82501.1"/>
    <property type="molecule type" value="Genomic_DNA"/>
</dbReference>
<evidence type="ECO:0000313" key="2">
    <source>
        <dbReference type="Proteomes" id="UP000642673"/>
    </source>
</evidence>
<reference evidence="2" key="1">
    <citation type="journal article" date="2019" name="Int. J. Syst. Evol. Microbiol.">
        <title>The Global Catalogue of Microorganisms (GCM) 10K type strain sequencing project: providing services to taxonomists for standard genome sequencing and annotation.</title>
        <authorList>
            <consortium name="The Broad Institute Genomics Platform"/>
            <consortium name="The Broad Institute Genome Sequencing Center for Infectious Disease"/>
            <person name="Wu L."/>
            <person name="Ma J."/>
        </authorList>
    </citation>
    <scope>NUCLEOTIDE SEQUENCE [LARGE SCALE GENOMIC DNA]</scope>
    <source>
        <strain evidence="2">JCM 4738</strain>
    </source>
</reference>
<sequence>MLLGGVSGVLLTVTVLTVLWWPRTEVTYRSTAPTTIAYSDESAHFLTLVHQHSLSGRESYRMVIGRSPGVSYGHWLDVDTALGAKGIESTTWTESGVRVRFPTRHEVFVPARFFLGGR</sequence>
<comment type="caution">
    <text evidence="1">The sequence shown here is derived from an EMBL/GenBank/DDBJ whole genome shotgun (WGS) entry which is preliminary data.</text>
</comment>
<evidence type="ECO:0000313" key="1">
    <source>
        <dbReference type="EMBL" id="GHB82501.1"/>
    </source>
</evidence>
<dbReference type="Proteomes" id="UP000642673">
    <property type="component" value="Unassembled WGS sequence"/>
</dbReference>
<organism evidence="1 2">
    <name type="scientific">Streptomyces cirratus</name>
    <dbReference type="NCBI Taxonomy" id="68187"/>
    <lineage>
        <taxon>Bacteria</taxon>
        <taxon>Bacillati</taxon>
        <taxon>Actinomycetota</taxon>
        <taxon>Actinomycetes</taxon>
        <taxon>Kitasatosporales</taxon>
        <taxon>Streptomycetaceae</taxon>
        <taxon>Streptomyces</taxon>
    </lineage>
</organism>
<protein>
    <submittedName>
        <fullName evidence="1">Uncharacterized protein</fullName>
    </submittedName>
</protein>
<dbReference type="RefSeq" id="WP_381354121.1">
    <property type="nucleotide sequence ID" value="NZ_JBHSYU010000002.1"/>
</dbReference>
<name>A0ABQ3F1N7_9ACTN</name>